<sequence>MHVHKASERDLEIGAKLGAMIQDTTARARLVENPAEALSEIGAKSDLTIYADTADLVHLIIPANVDADRVAAGDEAYFEELGRLALGTCFYDDLPE</sequence>
<evidence type="ECO:0000313" key="1">
    <source>
        <dbReference type="EMBL" id="MCX2722902.1"/>
    </source>
</evidence>
<comment type="caution">
    <text evidence="1">The sequence shown here is derived from an EMBL/GenBank/DDBJ whole genome shotgun (WGS) entry which is preliminary data.</text>
</comment>
<name>A0ABT3R1R6_9HYPH</name>
<dbReference type="RefSeq" id="WP_265962559.1">
    <property type="nucleotide sequence ID" value="NZ_JAPEVI010000003.1"/>
</dbReference>
<dbReference type="Proteomes" id="UP001300261">
    <property type="component" value="Unassembled WGS sequence"/>
</dbReference>
<keyword evidence="2" id="KW-1185">Reference proteome</keyword>
<evidence type="ECO:0000313" key="2">
    <source>
        <dbReference type="Proteomes" id="UP001300261"/>
    </source>
</evidence>
<organism evidence="1 2">
    <name type="scientific">Roseibium salinum</name>
    <dbReference type="NCBI Taxonomy" id="1604349"/>
    <lineage>
        <taxon>Bacteria</taxon>
        <taxon>Pseudomonadati</taxon>
        <taxon>Pseudomonadota</taxon>
        <taxon>Alphaproteobacteria</taxon>
        <taxon>Hyphomicrobiales</taxon>
        <taxon>Stappiaceae</taxon>
        <taxon>Roseibium</taxon>
    </lineage>
</organism>
<proteinExistence type="predicted"/>
<protein>
    <submittedName>
        <fullName evidence="1">Uncharacterized protein</fullName>
    </submittedName>
</protein>
<gene>
    <name evidence="1" type="ORF">ON753_11015</name>
</gene>
<reference evidence="1 2" key="1">
    <citation type="journal article" date="2016" name="Int. J. Syst. Evol. Microbiol.">
        <title>Labrenzia salina sp. nov., isolated from the rhizosphere of the halophyte Arthrocnemum macrostachyum.</title>
        <authorList>
            <person name="Camacho M."/>
            <person name="Redondo-Gomez S."/>
            <person name="Rodriguez-Llorente I."/>
            <person name="Rohde M."/>
            <person name="Sproer C."/>
            <person name="Schumann P."/>
            <person name="Klenk H.P."/>
            <person name="Montero-Calasanz M.D.C."/>
        </authorList>
    </citation>
    <scope>NUCLEOTIDE SEQUENCE [LARGE SCALE GENOMIC DNA]</scope>
    <source>
        <strain evidence="1 2">DSM 29163</strain>
    </source>
</reference>
<dbReference type="EMBL" id="JAPEVI010000003">
    <property type="protein sequence ID" value="MCX2722902.1"/>
    <property type="molecule type" value="Genomic_DNA"/>
</dbReference>
<accession>A0ABT3R1R6</accession>